<protein>
    <submittedName>
        <fullName evidence="2">Uncharacterized protein</fullName>
    </submittedName>
</protein>
<feature type="region of interest" description="Disordered" evidence="1">
    <location>
        <begin position="44"/>
        <end position="63"/>
    </location>
</feature>
<evidence type="ECO:0000313" key="3">
    <source>
        <dbReference type="Proteomes" id="UP001642260"/>
    </source>
</evidence>
<name>A0ABC8MAC8_ERUVS</name>
<reference evidence="2 3" key="1">
    <citation type="submission" date="2022-03" db="EMBL/GenBank/DDBJ databases">
        <authorList>
            <person name="Macdonald S."/>
            <person name="Ahmed S."/>
            <person name="Newling K."/>
        </authorList>
    </citation>
    <scope>NUCLEOTIDE SEQUENCE [LARGE SCALE GENOMIC DNA]</scope>
</reference>
<evidence type="ECO:0000256" key="1">
    <source>
        <dbReference type="SAM" id="MobiDB-lite"/>
    </source>
</evidence>
<proteinExistence type="predicted"/>
<accession>A0ABC8MAC8</accession>
<sequence>MISRGKDYSQEIFQLIDRDILEQDLMMKLATESLCRYFRHQEHRLHDNDSNQPEPGNAEEHKPSELELYGVVAFTAI</sequence>
<organism evidence="2 3">
    <name type="scientific">Eruca vesicaria subsp. sativa</name>
    <name type="common">Garden rocket</name>
    <name type="synonym">Eruca sativa</name>
    <dbReference type="NCBI Taxonomy" id="29727"/>
    <lineage>
        <taxon>Eukaryota</taxon>
        <taxon>Viridiplantae</taxon>
        <taxon>Streptophyta</taxon>
        <taxon>Embryophyta</taxon>
        <taxon>Tracheophyta</taxon>
        <taxon>Spermatophyta</taxon>
        <taxon>Magnoliopsida</taxon>
        <taxon>eudicotyledons</taxon>
        <taxon>Gunneridae</taxon>
        <taxon>Pentapetalae</taxon>
        <taxon>rosids</taxon>
        <taxon>malvids</taxon>
        <taxon>Brassicales</taxon>
        <taxon>Brassicaceae</taxon>
        <taxon>Brassiceae</taxon>
        <taxon>Eruca</taxon>
    </lineage>
</organism>
<dbReference type="AlphaFoldDB" id="A0ABC8MAC8"/>
<dbReference type="Proteomes" id="UP001642260">
    <property type="component" value="Unassembled WGS sequence"/>
</dbReference>
<evidence type="ECO:0000313" key="2">
    <source>
        <dbReference type="EMBL" id="CAH8392523.1"/>
    </source>
</evidence>
<keyword evidence="3" id="KW-1185">Reference proteome</keyword>
<comment type="caution">
    <text evidence="2">The sequence shown here is derived from an EMBL/GenBank/DDBJ whole genome shotgun (WGS) entry which is preliminary data.</text>
</comment>
<gene>
    <name evidence="2" type="ORF">ERUC_LOCUS45006</name>
</gene>
<dbReference type="EMBL" id="CAKOAT010996557">
    <property type="protein sequence ID" value="CAH8392523.1"/>
    <property type="molecule type" value="Genomic_DNA"/>
</dbReference>